<evidence type="ECO:0000256" key="1">
    <source>
        <dbReference type="SAM" id="Phobius"/>
    </source>
</evidence>
<evidence type="ECO:0000313" key="2">
    <source>
        <dbReference type="EMBL" id="MFC7604077.1"/>
    </source>
</evidence>
<sequence length="67" mass="7068">MTQQAMRAAHPVTCLIGGLFLAAFAAVATGAGAPWANLVFVSGVVIIWAWLSALCLHLYRHAAPRHA</sequence>
<dbReference type="Proteomes" id="UP001596514">
    <property type="component" value="Unassembled WGS sequence"/>
</dbReference>
<dbReference type="EMBL" id="JBHTEE010000001">
    <property type="protein sequence ID" value="MFC7604077.1"/>
    <property type="molecule type" value="Genomic_DNA"/>
</dbReference>
<organism evidence="2 3">
    <name type="scientific">Streptosporangium amethystogenes subsp. fukuiense</name>
    <dbReference type="NCBI Taxonomy" id="698418"/>
    <lineage>
        <taxon>Bacteria</taxon>
        <taxon>Bacillati</taxon>
        <taxon>Actinomycetota</taxon>
        <taxon>Actinomycetes</taxon>
        <taxon>Streptosporangiales</taxon>
        <taxon>Streptosporangiaceae</taxon>
        <taxon>Streptosporangium</taxon>
    </lineage>
</organism>
<proteinExistence type="predicted"/>
<reference evidence="3" key="1">
    <citation type="journal article" date="2019" name="Int. J. Syst. Evol. Microbiol.">
        <title>The Global Catalogue of Microorganisms (GCM) 10K type strain sequencing project: providing services to taxonomists for standard genome sequencing and annotation.</title>
        <authorList>
            <consortium name="The Broad Institute Genomics Platform"/>
            <consortium name="The Broad Institute Genome Sequencing Center for Infectious Disease"/>
            <person name="Wu L."/>
            <person name="Ma J."/>
        </authorList>
    </citation>
    <scope>NUCLEOTIDE SEQUENCE [LARGE SCALE GENOMIC DNA]</scope>
    <source>
        <strain evidence="3">JCM 10083</strain>
    </source>
</reference>
<dbReference type="RefSeq" id="WP_386272530.1">
    <property type="nucleotide sequence ID" value="NZ_JBHSIJ010000002.1"/>
</dbReference>
<name>A0ABW2T6H1_9ACTN</name>
<keyword evidence="1" id="KW-0472">Membrane</keyword>
<keyword evidence="1" id="KW-1133">Transmembrane helix</keyword>
<protein>
    <submittedName>
        <fullName evidence="2">Uncharacterized protein</fullName>
    </submittedName>
</protein>
<evidence type="ECO:0000313" key="3">
    <source>
        <dbReference type="Proteomes" id="UP001596514"/>
    </source>
</evidence>
<keyword evidence="1" id="KW-0812">Transmembrane</keyword>
<accession>A0ABW2T6H1</accession>
<gene>
    <name evidence="2" type="ORF">ACFQVD_28590</name>
</gene>
<feature type="transmembrane region" description="Helical" evidence="1">
    <location>
        <begin position="40"/>
        <end position="59"/>
    </location>
</feature>
<keyword evidence="3" id="KW-1185">Reference proteome</keyword>
<comment type="caution">
    <text evidence="2">The sequence shown here is derived from an EMBL/GenBank/DDBJ whole genome shotgun (WGS) entry which is preliminary data.</text>
</comment>